<proteinExistence type="predicted"/>
<dbReference type="STRING" id="48269.A0A183LL39"/>
<sequence length="148" mass="17083">MHDREPSSRSTETAIKANKELHGVVISYFVRVRCWVGISRFSVHVPFLLMQPEKELSTINNNSNNNDIRLTTHTVQADVVENQYMMILEMILLTWNPQGQRKKRKTKEHITPGNENRHEKIERELDGTRKEGTGQSGLENAGQRPILH</sequence>
<feature type="compositionally biased region" description="Basic and acidic residues" evidence="1">
    <location>
        <begin position="115"/>
        <end position="132"/>
    </location>
</feature>
<dbReference type="EMBL" id="UZAI01001443">
    <property type="protein sequence ID" value="VDO61996.1"/>
    <property type="molecule type" value="Genomic_DNA"/>
</dbReference>
<name>A0A183LL39_9TREM</name>
<gene>
    <name evidence="2" type="ORF">SMRZ_LOCUS4514</name>
</gene>
<dbReference type="Gene3D" id="2.60.40.640">
    <property type="match status" value="1"/>
</dbReference>
<dbReference type="Proteomes" id="UP000277204">
    <property type="component" value="Unassembled WGS sequence"/>
</dbReference>
<reference evidence="2 3" key="1">
    <citation type="submission" date="2018-11" db="EMBL/GenBank/DDBJ databases">
        <authorList>
            <consortium name="Pathogen Informatics"/>
        </authorList>
    </citation>
    <scope>NUCLEOTIDE SEQUENCE [LARGE SCALE GENOMIC DNA]</scope>
    <source>
        <strain evidence="2 3">Zambia</strain>
    </source>
</reference>
<evidence type="ECO:0000256" key="1">
    <source>
        <dbReference type="SAM" id="MobiDB-lite"/>
    </source>
</evidence>
<evidence type="ECO:0000313" key="2">
    <source>
        <dbReference type="EMBL" id="VDO61996.1"/>
    </source>
</evidence>
<dbReference type="AlphaFoldDB" id="A0A183LL39"/>
<feature type="region of interest" description="Disordered" evidence="1">
    <location>
        <begin position="98"/>
        <end position="148"/>
    </location>
</feature>
<protein>
    <submittedName>
        <fullName evidence="2">Uncharacterized protein</fullName>
    </submittedName>
</protein>
<dbReference type="InterPro" id="IPR014752">
    <property type="entry name" value="Arrestin-like_C"/>
</dbReference>
<organism evidence="2 3">
    <name type="scientific">Schistosoma margrebowiei</name>
    <dbReference type="NCBI Taxonomy" id="48269"/>
    <lineage>
        <taxon>Eukaryota</taxon>
        <taxon>Metazoa</taxon>
        <taxon>Spiralia</taxon>
        <taxon>Lophotrochozoa</taxon>
        <taxon>Platyhelminthes</taxon>
        <taxon>Trematoda</taxon>
        <taxon>Digenea</taxon>
        <taxon>Strigeidida</taxon>
        <taxon>Schistosomatoidea</taxon>
        <taxon>Schistosomatidae</taxon>
        <taxon>Schistosoma</taxon>
    </lineage>
</organism>
<evidence type="ECO:0000313" key="3">
    <source>
        <dbReference type="Proteomes" id="UP000277204"/>
    </source>
</evidence>
<keyword evidence="3" id="KW-1185">Reference proteome</keyword>
<accession>A0A183LL39</accession>